<dbReference type="SMART" id="SM00220">
    <property type="entry name" value="S_TKc"/>
    <property type="match status" value="1"/>
</dbReference>
<keyword evidence="4" id="KW-0732">Signal</keyword>
<dbReference type="GO" id="GO:0004674">
    <property type="term" value="F:protein serine/threonine kinase activity"/>
    <property type="evidence" value="ECO:0007669"/>
    <property type="project" value="UniProtKB-KW"/>
</dbReference>
<evidence type="ECO:0000256" key="3">
    <source>
        <dbReference type="ARBA" id="ARBA00022679"/>
    </source>
</evidence>
<evidence type="ECO:0000313" key="10">
    <source>
        <dbReference type="EMBL" id="CED82766.1"/>
    </source>
</evidence>
<dbReference type="PROSITE" id="PS51392">
    <property type="entry name" value="KEN"/>
    <property type="match status" value="1"/>
</dbReference>
<proteinExistence type="predicted"/>
<dbReference type="PANTHER" id="PTHR13954:SF6">
    <property type="entry name" value="NON-SPECIFIC SERINE_THREONINE PROTEIN KINASE"/>
    <property type="match status" value="1"/>
</dbReference>
<dbReference type="Pfam" id="PF00069">
    <property type="entry name" value="Pkinase"/>
    <property type="match status" value="2"/>
</dbReference>
<evidence type="ECO:0000256" key="6">
    <source>
        <dbReference type="ARBA" id="ARBA00022777"/>
    </source>
</evidence>
<dbReference type="Gene3D" id="1.10.510.10">
    <property type="entry name" value="Transferase(Phosphotransferase) domain 1"/>
    <property type="match status" value="1"/>
</dbReference>
<dbReference type="InterPro" id="IPR010513">
    <property type="entry name" value="KEN_dom"/>
</dbReference>
<dbReference type="Gene3D" id="3.30.200.20">
    <property type="entry name" value="Phosphorylase Kinase, domain 1"/>
    <property type="match status" value="1"/>
</dbReference>
<name>A0A0F7SMY1_PHARH</name>
<dbReference type="EC" id="2.7.11.1" evidence="1"/>
<dbReference type="GO" id="GO:0036498">
    <property type="term" value="P:IRE1-mediated unfolded protein response"/>
    <property type="evidence" value="ECO:0007669"/>
    <property type="project" value="TreeGrafter"/>
</dbReference>
<evidence type="ECO:0000256" key="1">
    <source>
        <dbReference type="ARBA" id="ARBA00012513"/>
    </source>
</evidence>
<sequence>MIAESESKKTERELVVSDKLIGVGSHGTMVFEGTFQSRPVAVKRVLSHFTTLATQEINLLQSSDHHPNIIRYFYQETSDPWLFIALELCPASLEDLFTKHREVKELRDKLIPKDALRDIFGGVRHLHGLKIIHRDIKPPNILVSLTAKGLKMLISDFGLAKQTTLDQSSFGGTVLSSSITHLAPTGTTGWRAPEVLLHRGTESESSGDASSWDDWDVVRTGKGAATSAGLKQISKRLTSAVDVFSLGCLTYWLLTRGGHPFGERMERDRNICKGRSQLNGLPLSEEECSEARDLVSKMISQDSSNRPSVDEAFLHPYFWSPARKLSFLQDASDRFEIFVRDPPDPMLQLLENGSTKVIGSPRDWMRLMDQSFVDSLGKYRKYDVGSLRDLLRALRNKRHHYLDLPAAAREAMSPLPEGFLAYFTKRFPLLFLHVYGVISSTELRDEGGFREYFLDGER</sequence>
<dbReference type="InterPro" id="IPR045133">
    <property type="entry name" value="IRE1/2-like"/>
</dbReference>
<dbReference type="SMART" id="SM00580">
    <property type="entry name" value="PUG"/>
    <property type="match status" value="1"/>
</dbReference>
<accession>A0A0F7SMY1</accession>
<keyword evidence="7" id="KW-0067">ATP-binding</keyword>
<dbReference type="CDD" id="cd10422">
    <property type="entry name" value="RNase_Ire1"/>
    <property type="match status" value="1"/>
</dbReference>
<keyword evidence="6 10" id="KW-0418">Kinase</keyword>
<evidence type="ECO:0000256" key="5">
    <source>
        <dbReference type="ARBA" id="ARBA00022741"/>
    </source>
</evidence>
<dbReference type="PROSITE" id="PS00108">
    <property type="entry name" value="PROTEIN_KINASE_ST"/>
    <property type="match status" value="1"/>
</dbReference>
<keyword evidence="5" id="KW-0547">Nucleotide-binding</keyword>
<dbReference type="InterPro" id="IPR038357">
    <property type="entry name" value="KEN_sf"/>
</dbReference>
<evidence type="ECO:0000256" key="2">
    <source>
        <dbReference type="ARBA" id="ARBA00022527"/>
    </source>
</evidence>
<dbReference type="SUPFAM" id="SSF56112">
    <property type="entry name" value="Protein kinase-like (PK-like)"/>
    <property type="match status" value="1"/>
</dbReference>
<dbReference type="Pfam" id="PF06479">
    <property type="entry name" value="Ribonuc_2-5A"/>
    <property type="match status" value="1"/>
</dbReference>
<dbReference type="InterPro" id="IPR000719">
    <property type="entry name" value="Prot_kinase_dom"/>
</dbReference>
<dbReference type="AlphaFoldDB" id="A0A0F7SMY1"/>
<keyword evidence="3" id="KW-0808">Transferase</keyword>
<evidence type="ECO:0000259" key="8">
    <source>
        <dbReference type="PROSITE" id="PS50011"/>
    </source>
</evidence>
<keyword evidence="2" id="KW-0723">Serine/threonine-protein kinase</keyword>
<feature type="domain" description="Protein kinase" evidence="8">
    <location>
        <begin position="15"/>
        <end position="318"/>
    </location>
</feature>
<dbReference type="GO" id="GO:0051082">
    <property type="term" value="F:unfolded protein binding"/>
    <property type="evidence" value="ECO:0007669"/>
    <property type="project" value="TreeGrafter"/>
</dbReference>
<evidence type="ECO:0000256" key="4">
    <source>
        <dbReference type="ARBA" id="ARBA00022729"/>
    </source>
</evidence>
<dbReference type="FunFam" id="3.30.200.20:FF:000077">
    <property type="entry name" value="Putative Serine/threonine-protein kinase/endoribonuclease IRE1"/>
    <property type="match status" value="1"/>
</dbReference>
<dbReference type="GO" id="GO:0005524">
    <property type="term" value="F:ATP binding"/>
    <property type="evidence" value="ECO:0007669"/>
    <property type="project" value="UniProtKB-KW"/>
</dbReference>
<dbReference type="PROSITE" id="PS50011">
    <property type="entry name" value="PROTEIN_KINASE_DOM"/>
    <property type="match status" value="1"/>
</dbReference>
<dbReference type="GO" id="GO:0070059">
    <property type="term" value="P:intrinsic apoptotic signaling pathway in response to endoplasmic reticulum stress"/>
    <property type="evidence" value="ECO:0007669"/>
    <property type="project" value="TreeGrafter"/>
</dbReference>
<dbReference type="EMBL" id="LN483142">
    <property type="protein sequence ID" value="CED82766.1"/>
    <property type="molecule type" value="Genomic_DNA"/>
</dbReference>
<evidence type="ECO:0000256" key="7">
    <source>
        <dbReference type="ARBA" id="ARBA00022840"/>
    </source>
</evidence>
<dbReference type="GO" id="GO:1990604">
    <property type="term" value="C:IRE1-TRAF2-ASK1 complex"/>
    <property type="evidence" value="ECO:0007669"/>
    <property type="project" value="TreeGrafter"/>
</dbReference>
<dbReference type="InterPro" id="IPR008271">
    <property type="entry name" value="Ser/Thr_kinase_AS"/>
</dbReference>
<dbReference type="InterPro" id="IPR011009">
    <property type="entry name" value="Kinase-like_dom_sf"/>
</dbReference>
<organism evidence="10">
    <name type="scientific">Phaffia rhodozyma</name>
    <name type="common">Yeast</name>
    <name type="synonym">Xanthophyllomyces dendrorhous</name>
    <dbReference type="NCBI Taxonomy" id="264483"/>
    <lineage>
        <taxon>Eukaryota</taxon>
        <taxon>Fungi</taxon>
        <taxon>Dikarya</taxon>
        <taxon>Basidiomycota</taxon>
        <taxon>Agaricomycotina</taxon>
        <taxon>Tremellomycetes</taxon>
        <taxon>Cystofilobasidiales</taxon>
        <taxon>Mrakiaceae</taxon>
        <taxon>Phaffia</taxon>
    </lineage>
</organism>
<dbReference type="GO" id="GO:0004521">
    <property type="term" value="F:RNA endonuclease activity"/>
    <property type="evidence" value="ECO:0007669"/>
    <property type="project" value="InterPro"/>
</dbReference>
<dbReference type="PANTHER" id="PTHR13954">
    <property type="entry name" value="IRE1-RELATED"/>
    <property type="match status" value="1"/>
</dbReference>
<dbReference type="GO" id="GO:0006397">
    <property type="term" value="P:mRNA processing"/>
    <property type="evidence" value="ECO:0007669"/>
    <property type="project" value="InterPro"/>
</dbReference>
<reference evidence="10" key="1">
    <citation type="submission" date="2014-08" db="EMBL/GenBank/DDBJ databases">
        <authorList>
            <person name="Sharma Rahul"/>
            <person name="Thines Marco"/>
        </authorList>
    </citation>
    <scope>NUCLEOTIDE SEQUENCE</scope>
</reference>
<protein>
    <recommendedName>
        <fullName evidence="1">non-specific serine/threonine protein kinase</fullName>
        <ecNumber evidence="1">2.7.11.1</ecNumber>
    </recommendedName>
</protein>
<feature type="domain" description="KEN" evidence="9">
    <location>
        <begin position="321"/>
        <end position="455"/>
    </location>
</feature>
<evidence type="ECO:0000259" key="9">
    <source>
        <dbReference type="PROSITE" id="PS51392"/>
    </source>
</evidence>
<dbReference type="Gene3D" id="1.20.1440.180">
    <property type="entry name" value="KEN domain"/>
    <property type="match status" value="1"/>
</dbReference>